<dbReference type="RefSeq" id="WP_203860213.1">
    <property type="nucleotide sequence ID" value="NZ_BAAAZQ010000027.1"/>
</dbReference>
<reference evidence="1 2" key="1">
    <citation type="submission" date="2021-01" db="EMBL/GenBank/DDBJ databases">
        <title>Whole genome shotgun sequence of Plantactinospora mayteni NBRC 109088.</title>
        <authorList>
            <person name="Komaki H."/>
            <person name="Tamura T."/>
        </authorList>
    </citation>
    <scope>NUCLEOTIDE SEQUENCE [LARGE SCALE GENOMIC DNA]</scope>
    <source>
        <strain evidence="1 2">NBRC 109088</strain>
    </source>
</reference>
<comment type="caution">
    <text evidence="1">The sequence shown here is derived from an EMBL/GenBank/DDBJ whole genome shotgun (WGS) entry which is preliminary data.</text>
</comment>
<gene>
    <name evidence="1" type="ORF">Pma05_53760</name>
</gene>
<protein>
    <recommendedName>
        <fullName evidence="3">Cysteine dioxygenase</fullName>
    </recommendedName>
</protein>
<organism evidence="1 2">
    <name type="scientific">Plantactinospora mayteni</name>
    <dbReference type="NCBI Taxonomy" id="566021"/>
    <lineage>
        <taxon>Bacteria</taxon>
        <taxon>Bacillati</taxon>
        <taxon>Actinomycetota</taxon>
        <taxon>Actinomycetes</taxon>
        <taxon>Micromonosporales</taxon>
        <taxon>Micromonosporaceae</taxon>
        <taxon>Plantactinospora</taxon>
    </lineage>
</organism>
<dbReference type="InterPro" id="IPR011051">
    <property type="entry name" value="RmlC_Cupin_sf"/>
</dbReference>
<dbReference type="Gene3D" id="2.60.120.10">
    <property type="entry name" value="Jelly Rolls"/>
    <property type="match status" value="1"/>
</dbReference>
<evidence type="ECO:0000313" key="1">
    <source>
        <dbReference type="EMBL" id="GIG98803.1"/>
    </source>
</evidence>
<evidence type="ECO:0008006" key="3">
    <source>
        <dbReference type="Google" id="ProtNLM"/>
    </source>
</evidence>
<dbReference type="InterPro" id="IPR014710">
    <property type="entry name" value="RmlC-like_jellyroll"/>
</dbReference>
<sequence>MTTAAPSTYTEMFSPLSGLDWDDLPSVNAAATQLLDRLAADRAILADLMQRVPDDAHLARLCEHYDILDKLVLHDDPTGWRLRLHVFLDGYFDRPHNHRWTYTSRILTGSYTHTLYRTDHDFTDQVDVSALTPSMIRTEERGDTYTLHHSMIHSVTAHGETVTLIVRGPAVKERFVVTDRATGQAWWQYGAASETPQAAAAKRMSDNQLRERISALQASGIFATPNHR</sequence>
<dbReference type="Proteomes" id="UP000621500">
    <property type="component" value="Unassembled WGS sequence"/>
</dbReference>
<dbReference type="SUPFAM" id="SSF51182">
    <property type="entry name" value="RmlC-like cupins"/>
    <property type="match status" value="1"/>
</dbReference>
<name>A0ABQ4EVW9_9ACTN</name>
<dbReference type="EMBL" id="BONX01000036">
    <property type="protein sequence ID" value="GIG98803.1"/>
    <property type="molecule type" value="Genomic_DNA"/>
</dbReference>
<accession>A0ABQ4EVW9</accession>
<keyword evidence="2" id="KW-1185">Reference proteome</keyword>
<proteinExistence type="predicted"/>
<evidence type="ECO:0000313" key="2">
    <source>
        <dbReference type="Proteomes" id="UP000621500"/>
    </source>
</evidence>